<evidence type="ECO:0000256" key="3">
    <source>
        <dbReference type="ARBA" id="ARBA00022829"/>
    </source>
</evidence>
<gene>
    <name evidence="5 6" type="primary">scpB</name>
    <name evidence="6" type="ORF">G5B42_06805</name>
</gene>
<keyword evidence="4 5" id="KW-0131">Cell cycle</keyword>
<comment type="subcellular location">
    <subcellularLocation>
        <location evidence="5">Cytoplasm</location>
    </subcellularLocation>
    <text evidence="5">Associated with two foci at the outer edges of the nucleoid region in young cells, and at four foci within both cell halves in older cells.</text>
</comment>
<keyword evidence="1 5" id="KW-0963">Cytoplasm</keyword>
<dbReference type="PIRSF" id="PIRSF019345">
    <property type="entry name" value="ScpB"/>
    <property type="match status" value="1"/>
</dbReference>
<accession>A0A8J6LM43</accession>
<dbReference type="Proteomes" id="UP000657177">
    <property type="component" value="Unassembled WGS sequence"/>
</dbReference>
<dbReference type="RefSeq" id="WP_181339706.1">
    <property type="nucleotide sequence ID" value="NZ_JAAKDE010000013.1"/>
</dbReference>
<comment type="function">
    <text evidence="5">Participates in chromosomal partition during cell division. May act via the formation of a condensin-like complex containing Smc and ScpA that pull DNA away from mid-cell into both cell halves.</text>
</comment>
<name>A0A8J6LM43_9FIRM</name>
<evidence type="ECO:0000313" key="7">
    <source>
        <dbReference type="Proteomes" id="UP000657177"/>
    </source>
</evidence>
<keyword evidence="2 5" id="KW-0132">Cell division</keyword>
<dbReference type="GO" id="GO:0051301">
    <property type="term" value="P:cell division"/>
    <property type="evidence" value="ECO:0007669"/>
    <property type="project" value="UniProtKB-KW"/>
</dbReference>
<dbReference type="PANTHER" id="PTHR34298:SF2">
    <property type="entry name" value="SEGREGATION AND CONDENSATION PROTEIN B"/>
    <property type="match status" value="1"/>
</dbReference>
<dbReference type="Gene3D" id="1.10.10.10">
    <property type="entry name" value="Winged helix-like DNA-binding domain superfamily/Winged helix DNA-binding domain"/>
    <property type="match status" value="2"/>
</dbReference>
<organism evidence="6 7">
    <name type="scientific">Capillibacterium thermochitinicola</name>
    <dbReference type="NCBI Taxonomy" id="2699427"/>
    <lineage>
        <taxon>Bacteria</taxon>
        <taxon>Bacillati</taxon>
        <taxon>Bacillota</taxon>
        <taxon>Capillibacterium</taxon>
    </lineage>
</organism>
<dbReference type="InterPro" id="IPR005234">
    <property type="entry name" value="ScpB_csome_segregation"/>
</dbReference>
<dbReference type="SUPFAM" id="SSF46785">
    <property type="entry name" value="Winged helix' DNA-binding domain"/>
    <property type="match status" value="2"/>
</dbReference>
<evidence type="ECO:0000256" key="1">
    <source>
        <dbReference type="ARBA" id="ARBA00022490"/>
    </source>
</evidence>
<dbReference type="PANTHER" id="PTHR34298">
    <property type="entry name" value="SEGREGATION AND CONDENSATION PROTEIN B"/>
    <property type="match status" value="1"/>
</dbReference>
<dbReference type="AlphaFoldDB" id="A0A8J6LM43"/>
<reference evidence="6" key="1">
    <citation type="submission" date="2020-06" db="EMBL/GenBank/DDBJ databases">
        <title>Novel chitinolytic bacterium.</title>
        <authorList>
            <person name="Ungkulpasvich U."/>
            <person name="Kosugi A."/>
            <person name="Uke A."/>
        </authorList>
    </citation>
    <scope>NUCLEOTIDE SEQUENCE</scope>
    <source>
        <strain evidence="6">UUS1-1</strain>
    </source>
</reference>
<dbReference type="InterPro" id="IPR036390">
    <property type="entry name" value="WH_DNA-bd_sf"/>
</dbReference>
<evidence type="ECO:0000313" key="6">
    <source>
        <dbReference type="EMBL" id="MBA2133249.1"/>
    </source>
</evidence>
<dbReference type="GO" id="GO:0005737">
    <property type="term" value="C:cytoplasm"/>
    <property type="evidence" value="ECO:0007669"/>
    <property type="project" value="UniProtKB-SubCell"/>
</dbReference>
<sequence>MNVNWRKAKAVLEAVIFASSEPVTVKELSMILALNYETVEQLLAELNEEYLDEQRGIQIKEVAGGFQFVTKPEYADYLEKLKKVPRPSPLSQAALETLAIIAYKQPITRAEIETIRGVRVDSSLTTLLERGLIEEAGRKDGPGRPILYGTTKKFLKYFGLKSLDELPIVDDWILNQQLQIDLTAD</sequence>
<keyword evidence="3 5" id="KW-0159">Chromosome partition</keyword>
<evidence type="ECO:0000256" key="4">
    <source>
        <dbReference type="ARBA" id="ARBA00023306"/>
    </source>
</evidence>
<evidence type="ECO:0000256" key="5">
    <source>
        <dbReference type="HAMAP-Rule" id="MF_01804"/>
    </source>
</evidence>
<dbReference type="Pfam" id="PF04079">
    <property type="entry name" value="SMC_ScpB"/>
    <property type="match status" value="1"/>
</dbReference>
<comment type="caution">
    <text evidence="6">The sequence shown here is derived from an EMBL/GenBank/DDBJ whole genome shotgun (WGS) entry which is preliminary data.</text>
</comment>
<evidence type="ECO:0000256" key="2">
    <source>
        <dbReference type="ARBA" id="ARBA00022618"/>
    </source>
</evidence>
<dbReference type="InterPro" id="IPR036388">
    <property type="entry name" value="WH-like_DNA-bd_sf"/>
</dbReference>
<proteinExistence type="inferred from homology"/>
<dbReference type="GO" id="GO:0051304">
    <property type="term" value="P:chromosome separation"/>
    <property type="evidence" value="ECO:0007669"/>
    <property type="project" value="InterPro"/>
</dbReference>
<comment type="subunit">
    <text evidence="5">Homodimer. Homodimerization may be required to stabilize the binding of ScpA to the Smc head domains. Component of a cohesin-like complex composed of ScpA, ScpB and the Smc homodimer, in which ScpA and ScpB bind to the head domain of Smc. The presence of the three proteins is required for the association of the complex with DNA.</text>
</comment>
<dbReference type="GO" id="GO:0006260">
    <property type="term" value="P:DNA replication"/>
    <property type="evidence" value="ECO:0007669"/>
    <property type="project" value="UniProtKB-UniRule"/>
</dbReference>
<protein>
    <recommendedName>
        <fullName evidence="5">Segregation and condensation protein B</fullName>
    </recommendedName>
</protein>
<dbReference type="HAMAP" id="MF_01804">
    <property type="entry name" value="ScpB"/>
    <property type="match status" value="1"/>
</dbReference>
<dbReference type="EMBL" id="JAAKDE010000013">
    <property type="protein sequence ID" value="MBA2133249.1"/>
    <property type="molecule type" value="Genomic_DNA"/>
</dbReference>
<dbReference type="NCBIfam" id="TIGR00281">
    <property type="entry name" value="SMC-Scp complex subunit ScpB"/>
    <property type="match status" value="1"/>
</dbReference>
<comment type="similarity">
    <text evidence="5">Belongs to the ScpB family.</text>
</comment>
<keyword evidence="7" id="KW-1185">Reference proteome</keyword>